<feature type="domain" description="HNH nuclease" evidence="1">
    <location>
        <begin position="173"/>
        <end position="281"/>
    </location>
</feature>
<keyword evidence="3" id="KW-1185">Reference proteome</keyword>
<evidence type="ECO:0000313" key="2">
    <source>
        <dbReference type="EMBL" id="EFY85509.1"/>
    </source>
</evidence>
<dbReference type="GeneID" id="19252767"/>
<accession>E9EF08</accession>
<dbReference type="KEGG" id="maw:19252767"/>
<name>E9EF08_METAQ</name>
<dbReference type="HOGENOM" id="CLU_043858_1_1_1"/>
<dbReference type="InParanoid" id="E9EF08"/>
<reference evidence="2 3" key="1">
    <citation type="journal article" date="2011" name="PLoS Genet.">
        <title>Genome sequencing and comparative transcriptomics of the model entomopathogenic fungi Metarhizium anisopliae and M. acridum.</title>
        <authorList>
            <person name="Gao Q."/>
            <person name="Jin K."/>
            <person name="Ying S.H."/>
            <person name="Zhang Y."/>
            <person name="Xiao G."/>
            <person name="Shang Y."/>
            <person name="Duan Z."/>
            <person name="Hu X."/>
            <person name="Xie X.Q."/>
            <person name="Zhou G."/>
            <person name="Peng G."/>
            <person name="Luo Z."/>
            <person name="Huang W."/>
            <person name="Wang B."/>
            <person name="Fang W."/>
            <person name="Wang S."/>
            <person name="Zhong Y."/>
            <person name="Ma L.J."/>
            <person name="St Leger R.J."/>
            <person name="Zhao G.P."/>
            <person name="Pei Y."/>
            <person name="Feng M.G."/>
            <person name="Xia Y."/>
            <person name="Wang C."/>
        </authorList>
    </citation>
    <scope>NUCLEOTIDE SEQUENCE [LARGE SCALE GENOMIC DNA]</scope>
    <source>
        <strain evidence="2 3">CQMa 102</strain>
    </source>
</reference>
<organism evidence="3">
    <name type="scientific">Metarhizium acridum (strain CQMa 102)</name>
    <dbReference type="NCBI Taxonomy" id="655827"/>
    <lineage>
        <taxon>Eukaryota</taxon>
        <taxon>Fungi</taxon>
        <taxon>Dikarya</taxon>
        <taxon>Ascomycota</taxon>
        <taxon>Pezizomycotina</taxon>
        <taxon>Sordariomycetes</taxon>
        <taxon>Hypocreomycetidae</taxon>
        <taxon>Hypocreales</taxon>
        <taxon>Clavicipitaceae</taxon>
        <taxon>Metarhizium</taxon>
    </lineage>
</organism>
<dbReference type="Proteomes" id="UP000002499">
    <property type="component" value="Unassembled WGS sequence"/>
</dbReference>
<dbReference type="eggNOG" id="ENOG502SCMH">
    <property type="taxonomic scope" value="Eukaryota"/>
</dbReference>
<evidence type="ECO:0000313" key="3">
    <source>
        <dbReference type="Proteomes" id="UP000002499"/>
    </source>
</evidence>
<dbReference type="AlphaFoldDB" id="E9EF08"/>
<dbReference type="Pfam" id="PF13391">
    <property type="entry name" value="HNH_2"/>
    <property type="match status" value="1"/>
</dbReference>
<dbReference type="InterPro" id="IPR003615">
    <property type="entry name" value="HNH_nuc"/>
</dbReference>
<protein>
    <recommendedName>
        <fullName evidence="1">HNH nuclease domain-containing protein</fullName>
    </recommendedName>
</protein>
<proteinExistence type="predicted"/>
<dbReference type="OrthoDB" id="2104739at2759"/>
<sequence length="379" mass="42739">MAKPLHRHQSSLEGFVNFSSSTPLQDTERLQARTLLYKIVQHYENQSNITTNSPYNRPKLLRLTFEYATTEESKDNVLRAFFNSIGLSMTGDVDLSCKKTEANVWFSIKGFADSLIDNFFLPLKASTRRAPQYSPAYHSAVKRSRTAEPSLTGTSGRLKTLRGDCLVRDRHRCVISGKFDQEQAVKRVHECGDNAVDDHGSLLFGETFDILEVAHILPHSLTQCNSDSELDKSRIAALEILNMFDNDVVPLIEGPEIDRPRNALTLTSSLHFFFSGFEIFFEPLKDMPNTYKIDTFLPYAALNNLLPKTRTLFVTEQRTIDPPSARPLAIHRAIAHILHLSAAGLYIRRILQDAEDQNVQADGSTALDKLVQLRMAGWV</sequence>
<gene>
    <name evidence="2" type="ORF">MAC_08456</name>
</gene>
<dbReference type="EMBL" id="GL698575">
    <property type="protein sequence ID" value="EFY85509.1"/>
    <property type="molecule type" value="Genomic_DNA"/>
</dbReference>
<evidence type="ECO:0000259" key="1">
    <source>
        <dbReference type="Pfam" id="PF13391"/>
    </source>
</evidence>
<dbReference type="OMA" id="MFDCDVA"/>